<keyword evidence="3" id="KW-1185">Reference proteome</keyword>
<feature type="signal peptide" evidence="1">
    <location>
        <begin position="1"/>
        <end position="30"/>
    </location>
</feature>
<sequence length="69" mass="7258">MNARTRFLALPLLTAGILGGAVGVAGTAAASTTTVDHNSHVATTPRDTRSHMPTHFRVFGERHAAHLGR</sequence>
<evidence type="ECO:0000313" key="2">
    <source>
        <dbReference type="EMBL" id="ULP37614.1"/>
    </source>
</evidence>
<organism evidence="2 3">
    <name type="scientific">Mycolicibacterium rufum</name>
    <dbReference type="NCBI Taxonomy" id="318424"/>
    <lineage>
        <taxon>Bacteria</taxon>
        <taxon>Bacillati</taxon>
        <taxon>Actinomycetota</taxon>
        <taxon>Actinomycetes</taxon>
        <taxon>Mycobacteriales</taxon>
        <taxon>Mycobacteriaceae</taxon>
        <taxon>Mycolicibacterium</taxon>
    </lineage>
</organism>
<evidence type="ECO:0000313" key="3">
    <source>
        <dbReference type="Proteomes" id="UP001055159"/>
    </source>
</evidence>
<accession>A0ABY3UDB2</accession>
<feature type="chain" id="PRO_5046642870" evidence="1">
    <location>
        <begin position="31"/>
        <end position="69"/>
    </location>
</feature>
<protein>
    <submittedName>
        <fullName evidence="2">Uncharacterized protein</fullName>
    </submittedName>
</protein>
<proteinExistence type="predicted"/>
<evidence type="ECO:0000256" key="1">
    <source>
        <dbReference type="SAM" id="SignalP"/>
    </source>
</evidence>
<gene>
    <name evidence="2" type="ORF">MJO55_04040</name>
</gene>
<reference evidence="2" key="1">
    <citation type="submission" date="2022-08" db="EMBL/GenBank/DDBJ databases">
        <title>Whole genome sequencing of non-tuberculosis mycobacteria type-strains.</title>
        <authorList>
            <person name="Igarashi Y."/>
            <person name="Osugi A."/>
            <person name="Mitarai S."/>
        </authorList>
    </citation>
    <scope>NUCLEOTIDE SEQUENCE</scope>
    <source>
        <strain evidence="2">JCM 16372</strain>
    </source>
</reference>
<dbReference type="EMBL" id="CP092427">
    <property type="protein sequence ID" value="ULP37614.1"/>
    <property type="molecule type" value="Genomic_DNA"/>
</dbReference>
<name>A0ABY3UDB2_9MYCO</name>
<keyword evidence="1" id="KW-0732">Signal</keyword>
<dbReference type="RefSeq" id="WP_043405231.1">
    <property type="nucleotide sequence ID" value="NZ_CP092427.2"/>
</dbReference>
<dbReference type="Proteomes" id="UP001055159">
    <property type="component" value="Chromosome"/>
</dbReference>